<keyword evidence="5" id="KW-1133">Transmembrane helix</keyword>
<feature type="transmembrane region" description="Helical" evidence="5">
    <location>
        <begin position="130"/>
        <end position="152"/>
    </location>
</feature>
<evidence type="ECO:0000256" key="3">
    <source>
        <dbReference type="ARBA" id="ARBA00023115"/>
    </source>
</evidence>
<keyword evidence="5" id="KW-0472">Membrane</keyword>
<reference evidence="7 8" key="1">
    <citation type="submission" date="2023-02" db="EMBL/GenBank/DDBJ databases">
        <title>Population genomics of bacteria associated with diatom.</title>
        <authorList>
            <person name="Xie J."/>
            <person name="Wang H."/>
        </authorList>
    </citation>
    <scope>NUCLEOTIDE SEQUENCE [LARGE SCALE GENOMIC DNA]</scope>
    <source>
        <strain evidence="7 8">PT47_8</strain>
    </source>
</reference>
<dbReference type="GO" id="GO:0016740">
    <property type="term" value="F:transferase activity"/>
    <property type="evidence" value="ECO:0007669"/>
    <property type="project" value="UniProtKB-UniRule"/>
</dbReference>
<keyword evidence="5" id="KW-0812">Transmembrane</keyword>
<dbReference type="PROSITE" id="PS51006">
    <property type="entry name" value="PABS_2"/>
    <property type="match status" value="1"/>
</dbReference>
<dbReference type="SUPFAM" id="SSF53335">
    <property type="entry name" value="S-adenosyl-L-methionine-dependent methyltransferases"/>
    <property type="match status" value="1"/>
</dbReference>
<dbReference type="InterPro" id="IPR029063">
    <property type="entry name" value="SAM-dependent_MTases_sf"/>
</dbReference>
<dbReference type="PANTHER" id="PTHR43317">
    <property type="entry name" value="THERMOSPERMINE SYNTHASE ACAULIS5"/>
    <property type="match status" value="1"/>
</dbReference>
<protein>
    <submittedName>
        <fullName evidence="7">Fused MFS/spermidine synthase</fullName>
    </submittedName>
</protein>
<evidence type="ECO:0000313" key="8">
    <source>
        <dbReference type="Proteomes" id="UP001218364"/>
    </source>
</evidence>
<gene>
    <name evidence="7" type="ORF">PXK24_21080</name>
</gene>
<dbReference type="GO" id="GO:0006596">
    <property type="term" value="P:polyamine biosynthetic process"/>
    <property type="evidence" value="ECO:0007669"/>
    <property type="project" value="UniProtKB-UniRule"/>
</dbReference>
<dbReference type="InterPro" id="IPR030374">
    <property type="entry name" value="PABS"/>
</dbReference>
<organism evidence="7 8">
    <name type="scientific">Phaeobacter gallaeciensis</name>
    <dbReference type="NCBI Taxonomy" id="60890"/>
    <lineage>
        <taxon>Bacteria</taxon>
        <taxon>Pseudomonadati</taxon>
        <taxon>Pseudomonadota</taxon>
        <taxon>Alphaproteobacteria</taxon>
        <taxon>Rhodobacterales</taxon>
        <taxon>Roseobacteraceae</taxon>
        <taxon>Phaeobacter</taxon>
    </lineage>
</organism>
<dbReference type="CDD" id="cd02440">
    <property type="entry name" value="AdoMet_MTases"/>
    <property type="match status" value="1"/>
</dbReference>
<feature type="transmembrane region" description="Helical" evidence="5">
    <location>
        <begin position="98"/>
        <end position="118"/>
    </location>
</feature>
<feature type="transmembrane region" description="Helical" evidence="5">
    <location>
        <begin position="266"/>
        <end position="284"/>
    </location>
</feature>
<dbReference type="PANTHER" id="PTHR43317:SF1">
    <property type="entry name" value="THERMOSPERMINE SYNTHASE ACAULIS5"/>
    <property type="match status" value="1"/>
</dbReference>
<keyword evidence="2 4" id="KW-0808">Transferase</keyword>
<feature type="transmembrane region" description="Helical" evidence="5">
    <location>
        <begin position="65"/>
        <end position="86"/>
    </location>
</feature>
<comment type="caution">
    <text evidence="7">The sequence shown here is derived from an EMBL/GenBank/DDBJ whole genome shotgun (WGS) entry which is preliminary data.</text>
</comment>
<sequence>MPQQRRTASLNAKSSERMRIIKPACPLRGEPKLLILRLETGPSLVSNELLETGCGGAPVARKTPLWLLVTAQGVVSAASLVVEIVAGRMLAPYVGMSLYTWTAVIAVVLAGFSAGHWWGGRLAEKSAAAALSSTGWAMLAAAITTAGAVLILPTTAGWVLDAVPQPVWGITALTTLVFFLPSFFAGVPAPVLAMIAVKNADRAGTALGAMFASGAIGAIAGTLLAGFLFISWLGSSTSLVVVTLVYLVSGLLFFRLGGWSRTGTEFLALLLAAGSAVLALNAPAPCDQESRYFCLRVEDISADPSDPVRLMVIDHLAHGISAARLPEIQFTDHTAMLDSLSMLRAPRADFTSFHIGGGNYAVPRAFAARGTGEITVAEIDPAVTQMAAESFWFDPASATVLHEDGRRAMLARPEQRFDIIIGDAFTDVVVPVHLVTREFFELAADRLSDGGSFLMNVIDHEDRLQALGSIVRTMQTVFPIVEVWTEQVQPTPGARMVFVVVGSNAPTSEDSFVASAPDRKRFGALAEEMVAQLARRNGLILTDDYAPIDRLMRRSD</sequence>
<evidence type="ECO:0000256" key="4">
    <source>
        <dbReference type="PROSITE-ProRule" id="PRU00354"/>
    </source>
</evidence>
<dbReference type="AlphaFoldDB" id="A0ABD4XFQ5"/>
<dbReference type="Gene3D" id="3.40.50.150">
    <property type="entry name" value="Vaccinia Virus protein VP39"/>
    <property type="match status" value="1"/>
</dbReference>
<accession>A0ABD4XFQ5</accession>
<evidence type="ECO:0000256" key="1">
    <source>
        <dbReference type="ARBA" id="ARBA00007867"/>
    </source>
</evidence>
<evidence type="ECO:0000259" key="6">
    <source>
        <dbReference type="PROSITE" id="PS51006"/>
    </source>
</evidence>
<feature type="transmembrane region" description="Helical" evidence="5">
    <location>
        <begin position="172"/>
        <end position="197"/>
    </location>
</feature>
<dbReference type="InterPro" id="IPR036259">
    <property type="entry name" value="MFS_trans_sf"/>
</dbReference>
<feature type="transmembrane region" description="Helical" evidence="5">
    <location>
        <begin position="236"/>
        <end position="254"/>
    </location>
</feature>
<feature type="active site" description="Proton acceptor" evidence="4">
    <location>
        <position position="423"/>
    </location>
</feature>
<evidence type="ECO:0000256" key="5">
    <source>
        <dbReference type="SAM" id="Phobius"/>
    </source>
</evidence>
<proteinExistence type="inferred from homology"/>
<name>A0ABD4XFQ5_9RHOB</name>
<dbReference type="NCBIfam" id="NF037959">
    <property type="entry name" value="MFS_SpdSyn"/>
    <property type="match status" value="1"/>
</dbReference>
<evidence type="ECO:0000313" key="7">
    <source>
        <dbReference type="EMBL" id="MDE4168180.1"/>
    </source>
</evidence>
<dbReference type="Proteomes" id="UP001218364">
    <property type="component" value="Unassembled WGS sequence"/>
</dbReference>
<feature type="transmembrane region" description="Helical" evidence="5">
    <location>
        <begin position="209"/>
        <end position="230"/>
    </location>
</feature>
<dbReference type="SUPFAM" id="SSF103473">
    <property type="entry name" value="MFS general substrate transporter"/>
    <property type="match status" value="1"/>
</dbReference>
<feature type="domain" description="PABS" evidence="6">
    <location>
        <begin position="373"/>
        <end position="503"/>
    </location>
</feature>
<keyword evidence="3 4" id="KW-0620">Polyamine biosynthesis</keyword>
<dbReference type="EMBL" id="JARCJK010000024">
    <property type="protein sequence ID" value="MDE4168180.1"/>
    <property type="molecule type" value="Genomic_DNA"/>
</dbReference>
<comment type="similarity">
    <text evidence="1">Belongs to the spermidine/spermine synthase family.</text>
</comment>
<dbReference type="RefSeq" id="WP_274840318.1">
    <property type="nucleotide sequence ID" value="NZ_JARCJF010000024.1"/>
</dbReference>
<dbReference type="Pfam" id="PF01564">
    <property type="entry name" value="Spermine_synth"/>
    <property type="match status" value="1"/>
</dbReference>
<evidence type="ECO:0000256" key="2">
    <source>
        <dbReference type="ARBA" id="ARBA00022679"/>
    </source>
</evidence>